<gene>
    <name evidence="4" type="ORF">PoB_007300500</name>
</gene>
<name>A0AAV4DR13_9GAST</name>
<comment type="catalytic activity">
    <reaction evidence="3">
        <text>2'-phospho-[ligated tRNA] + NAD(+) = mature tRNA + ADP-alpha-D-ribose 1'',2''-cyclic phosphate + nicotinamide</text>
        <dbReference type="Rhea" id="RHEA:23324"/>
        <dbReference type="Rhea" id="RHEA-COMP:11106"/>
        <dbReference type="Rhea" id="RHEA-COMP:11107"/>
        <dbReference type="ChEBI" id="CHEBI:17154"/>
        <dbReference type="ChEBI" id="CHEBI:57540"/>
        <dbReference type="ChEBI" id="CHEBI:76596"/>
        <dbReference type="ChEBI" id="CHEBI:82883"/>
        <dbReference type="ChEBI" id="CHEBI:85027"/>
        <dbReference type="EC" id="2.7.1.160"/>
    </reaction>
</comment>
<dbReference type="SUPFAM" id="SSF56399">
    <property type="entry name" value="ADP-ribosylation"/>
    <property type="match status" value="1"/>
</dbReference>
<comment type="function">
    <text evidence="1">Catalyzes the last step of tRNA splicing, the transfer of the splice junction 2'-phosphate from ligated tRNA to NAD to produce ADP-ribose 1''-2'' cyclic phosphate.</text>
</comment>
<dbReference type="InterPro" id="IPR042080">
    <property type="entry name" value="RNA_2'-PTrans_N"/>
</dbReference>
<dbReference type="GO" id="GO:0006388">
    <property type="term" value="P:tRNA splicing, via endonucleolytic cleavage and ligation"/>
    <property type="evidence" value="ECO:0007669"/>
    <property type="project" value="TreeGrafter"/>
</dbReference>
<protein>
    <recommendedName>
        <fullName evidence="2">2'-phosphotransferase</fullName>
        <ecNumber evidence="2">2.7.1.160</ecNumber>
    </recommendedName>
</protein>
<evidence type="ECO:0000256" key="1">
    <source>
        <dbReference type="ARBA" id="ARBA00003343"/>
    </source>
</evidence>
<evidence type="ECO:0000256" key="2">
    <source>
        <dbReference type="ARBA" id="ARBA00012007"/>
    </source>
</evidence>
<keyword evidence="5" id="KW-1185">Reference proteome</keyword>
<organism evidence="4 5">
    <name type="scientific">Plakobranchus ocellatus</name>
    <dbReference type="NCBI Taxonomy" id="259542"/>
    <lineage>
        <taxon>Eukaryota</taxon>
        <taxon>Metazoa</taxon>
        <taxon>Spiralia</taxon>
        <taxon>Lophotrochozoa</taxon>
        <taxon>Mollusca</taxon>
        <taxon>Gastropoda</taxon>
        <taxon>Heterobranchia</taxon>
        <taxon>Euthyneura</taxon>
        <taxon>Panpulmonata</taxon>
        <taxon>Sacoglossa</taxon>
        <taxon>Placobranchoidea</taxon>
        <taxon>Plakobranchidae</taxon>
        <taxon>Plakobranchus</taxon>
    </lineage>
</organism>
<dbReference type="InterPro" id="IPR002745">
    <property type="entry name" value="Ptrans_KptA/Tpt1"/>
</dbReference>
<evidence type="ECO:0000256" key="3">
    <source>
        <dbReference type="ARBA" id="ARBA00047949"/>
    </source>
</evidence>
<sequence length="165" mass="19434">MATIQSHQEHNSDQFRDYDYERSIERLSKRLAYLLRYGAIKEGLDVDDNGYVELKNLCSTNLLKNYPEEEVLKSIKSSTSNRHTKRYDCRERNGQTYVRAAYLRNFERSPYHGKTKVKTLFEVSIVCVLNNLEDFDLESFPEEHILSNERNRVTTGTENEQGRNK</sequence>
<dbReference type="AlphaFoldDB" id="A0AAV4DR13"/>
<dbReference type="Pfam" id="PF01885">
    <property type="entry name" value="PTS_2-RNA"/>
    <property type="match status" value="1"/>
</dbReference>
<dbReference type="EC" id="2.7.1.160" evidence="2"/>
<accession>A0AAV4DR13</accession>
<dbReference type="Proteomes" id="UP000735302">
    <property type="component" value="Unassembled WGS sequence"/>
</dbReference>
<evidence type="ECO:0000313" key="4">
    <source>
        <dbReference type="EMBL" id="GFO46500.1"/>
    </source>
</evidence>
<dbReference type="PANTHER" id="PTHR12684">
    <property type="entry name" value="PUTATIVE PHOSPHOTRANSFERASE"/>
    <property type="match status" value="1"/>
</dbReference>
<dbReference type="EMBL" id="BLXT01008186">
    <property type="protein sequence ID" value="GFO46500.1"/>
    <property type="molecule type" value="Genomic_DNA"/>
</dbReference>
<comment type="caution">
    <text evidence="4">The sequence shown here is derived from an EMBL/GenBank/DDBJ whole genome shotgun (WGS) entry which is preliminary data.</text>
</comment>
<reference evidence="4 5" key="1">
    <citation type="journal article" date="2021" name="Elife">
        <title>Chloroplast acquisition without the gene transfer in kleptoplastic sea slugs, Plakobranchus ocellatus.</title>
        <authorList>
            <person name="Maeda T."/>
            <person name="Takahashi S."/>
            <person name="Yoshida T."/>
            <person name="Shimamura S."/>
            <person name="Takaki Y."/>
            <person name="Nagai Y."/>
            <person name="Toyoda A."/>
            <person name="Suzuki Y."/>
            <person name="Arimoto A."/>
            <person name="Ishii H."/>
            <person name="Satoh N."/>
            <person name="Nishiyama T."/>
            <person name="Hasebe M."/>
            <person name="Maruyama T."/>
            <person name="Minagawa J."/>
            <person name="Obokata J."/>
            <person name="Shigenobu S."/>
        </authorList>
    </citation>
    <scope>NUCLEOTIDE SEQUENCE [LARGE SCALE GENOMIC DNA]</scope>
</reference>
<dbReference type="Gene3D" id="1.10.10.970">
    <property type="entry name" value="RNA 2'-phosphotransferase, Tpt1/KptA family, N-terminal domain"/>
    <property type="match status" value="1"/>
</dbReference>
<evidence type="ECO:0000313" key="5">
    <source>
        <dbReference type="Proteomes" id="UP000735302"/>
    </source>
</evidence>
<dbReference type="GO" id="GO:0000215">
    <property type="term" value="F:tRNA 2'-phosphotransferase activity"/>
    <property type="evidence" value="ECO:0007669"/>
    <property type="project" value="UniProtKB-EC"/>
</dbReference>
<proteinExistence type="predicted"/>
<dbReference type="PANTHER" id="PTHR12684:SF2">
    <property type="entry name" value="TRNA 2'-PHOSPHOTRANSFERASE 1"/>
    <property type="match status" value="1"/>
</dbReference>